<dbReference type="Pfam" id="PF12796">
    <property type="entry name" value="Ank_2"/>
    <property type="match status" value="1"/>
</dbReference>
<protein>
    <submittedName>
        <fullName evidence="4">Ankyrin repeat-containing domain protein</fullName>
    </submittedName>
</protein>
<evidence type="ECO:0000313" key="5">
    <source>
        <dbReference type="Proteomes" id="UP001285441"/>
    </source>
</evidence>
<dbReference type="PANTHER" id="PTHR24198">
    <property type="entry name" value="ANKYRIN REPEAT AND PROTEIN KINASE DOMAIN-CONTAINING PROTEIN"/>
    <property type="match status" value="1"/>
</dbReference>
<reference evidence="4" key="1">
    <citation type="journal article" date="2023" name="Mol. Phylogenet. Evol.">
        <title>Genome-scale phylogeny and comparative genomics of the fungal order Sordariales.</title>
        <authorList>
            <person name="Hensen N."/>
            <person name="Bonometti L."/>
            <person name="Westerberg I."/>
            <person name="Brannstrom I.O."/>
            <person name="Guillou S."/>
            <person name="Cros-Aarteil S."/>
            <person name="Calhoun S."/>
            <person name="Haridas S."/>
            <person name="Kuo A."/>
            <person name="Mondo S."/>
            <person name="Pangilinan J."/>
            <person name="Riley R."/>
            <person name="LaButti K."/>
            <person name="Andreopoulos B."/>
            <person name="Lipzen A."/>
            <person name="Chen C."/>
            <person name="Yan M."/>
            <person name="Daum C."/>
            <person name="Ng V."/>
            <person name="Clum A."/>
            <person name="Steindorff A."/>
            <person name="Ohm R.A."/>
            <person name="Martin F."/>
            <person name="Silar P."/>
            <person name="Natvig D.O."/>
            <person name="Lalanne C."/>
            <person name="Gautier V."/>
            <person name="Ament-Velasquez S.L."/>
            <person name="Kruys A."/>
            <person name="Hutchinson M.I."/>
            <person name="Powell A.J."/>
            <person name="Barry K."/>
            <person name="Miller A.N."/>
            <person name="Grigoriev I.V."/>
            <person name="Debuchy R."/>
            <person name="Gladieux P."/>
            <person name="Hiltunen Thoren M."/>
            <person name="Johannesson H."/>
        </authorList>
    </citation>
    <scope>NUCLEOTIDE SEQUENCE</scope>
    <source>
        <strain evidence="4">CBS 232.78</strain>
    </source>
</reference>
<sequence length="184" mass="19820">MRSIGKRLQPGPRKEVPQCGAKVLAGWRWLGQLSTGGGARRANDFMFGYRASLRLTEIGPILVAHGAELDAVDHEGKTPLMLAVLANYSGPVFWLIEQGAAIDVVGTAGRTALRHAVLAGRSWAVSWLLEKGAAIDAMDNDGRTALYHAARNCDPSPALAGFRNEEDALRHARFQDDSDETGSE</sequence>
<reference evidence="4" key="2">
    <citation type="submission" date="2023-06" db="EMBL/GenBank/DDBJ databases">
        <authorList>
            <consortium name="Lawrence Berkeley National Laboratory"/>
            <person name="Haridas S."/>
            <person name="Hensen N."/>
            <person name="Bonometti L."/>
            <person name="Westerberg I."/>
            <person name="Brannstrom I.O."/>
            <person name="Guillou S."/>
            <person name="Cros-Aarteil S."/>
            <person name="Calhoun S."/>
            <person name="Kuo A."/>
            <person name="Mondo S."/>
            <person name="Pangilinan J."/>
            <person name="Riley R."/>
            <person name="LaButti K."/>
            <person name="Andreopoulos B."/>
            <person name="Lipzen A."/>
            <person name="Chen C."/>
            <person name="Yanf M."/>
            <person name="Daum C."/>
            <person name="Ng V."/>
            <person name="Clum A."/>
            <person name="Steindorff A."/>
            <person name="Ohm R."/>
            <person name="Martin F."/>
            <person name="Silar P."/>
            <person name="Natvig D."/>
            <person name="Lalanne C."/>
            <person name="Gautier V."/>
            <person name="Ament-velasquez S.L."/>
            <person name="Kruys A."/>
            <person name="Hutchinson M.I."/>
            <person name="Powell A.J."/>
            <person name="Barry K."/>
            <person name="Miller A.N."/>
            <person name="Grigoriev I.V."/>
            <person name="Debuchy R."/>
            <person name="Gladieux P."/>
            <person name="Thoren M.H."/>
            <person name="Johannesson H."/>
        </authorList>
    </citation>
    <scope>NUCLEOTIDE SEQUENCE</scope>
    <source>
        <strain evidence="4">CBS 232.78</strain>
    </source>
</reference>
<evidence type="ECO:0000256" key="1">
    <source>
        <dbReference type="ARBA" id="ARBA00022737"/>
    </source>
</evidence>
<dbReference type="Gene3D" id="1.25.40.20">
    <property type="entry name" value="Ankyrin repeat-containing domain"/>
    <property type="match status" value="1"/>
</dbReference>
<dbReference type="SUPFAM" id="SSF48403">
    <property type="entry name" value="Ankyrin repeat"/>
    <property type="match status" value="1"/>
</dbReference>
<dbReference type="InterPro" id="IPR002110">
    <property type="entry name" value="Ankyrin_rpt"/>
</dbReference>
<dbReference type="PANTHER" id="PTHR24198:SF165">
    <property type="entry name" value="ANKYRIN REPEAT-CONTAINING PROTEIN-RELATED"/>
    <property type="match status" value="1"/>
</dbReference>
<evidence type="ECO:0000256" key="2">
    <source>
        <dbReference type="ARBA" id="ARBA00023043"/>
    </source>
</evidence>
<organism evidence="4 5">
    <name type="scientific">Podospora didyma</name>
    <dbReference type="NCBI Taxonomy" id="330526"/>
    <lineage>
        <taxon>Eukaryota</taxon>
        <taxon>Fungi</taxon>
        <taxon>Dikarya</taxon>
        <taxon>Ascomycota</taxon>
        <taxon>Pezizomycotina</taxon>
        <taxon>Sordariomycetes</taxon>
        <taxon>Sordariomycetidae</taxon>
        <taxon>Sordariales</taxon>
        <taxon>Podosporaceae</taxon>
        <taxon>Podospora</taxon>
    </lineage>
</organism>
<keyword evidence="2 3" id="KW-0040">ANK repeat</keyword>
<comment type="caution">
    <text evidence="4">The sequence shown here is derived from an EMBL/GenBank/DDBJ whole genome shotgun (WGS) entry which is preliminary data.</text>
</comment>
<evidence type="ECO:0000313" key="4">
    <source>
        <dbReference type="EMBL" id="KAK3386142.1"/>
    </source>
</evidence>
<keyword evidence="1" id="KW-0677">Repeat</keyword>
<name>A0AAE0NR37_9PEZI</name>
<dbReference type="AlphaFoldDB" id="A0AAE0NR37"/>
<dbReference type="InterPro" id="IPR036770">
    <property type="entry name" value="Ankyrin_rpt-contain_sf"/>
</dbReference>
<evidence type="ECO:0000256" key="3">
    <source>
        <dbReference type="PROSITE-ProRule" id="PRU00023"/>
    </source>
</evidence>
<dbReference type="PROSITE" id="PS50088">
    <property type="entry name" value="ANK_REPEAT"/>
    <property type="match status" value="2"/>
</dbReference>
<dbReference type="Proteomes" id="UP001285441">
    <property type="component" value="Unassembled WGS sequence"/>
</dbReference>
<keyword evidence="5" id="KW-1185">Reference proteome</keyword>
<gene>
    <name evidence="4" type="ORF">B0H63DRAFT_450123</name>
</gene>
<feature type="repeat" description="ANK" evidence="3">
    <location>
        <begin position="108"/>
        <end position="140"/>
    </location>
</feature>
<dbReference type="EMBL" id="JAULSW010000004">
    <property type="protein sequence ID" value="KAK3386142.1"/>
    <property type="molecule type" value="Genomic_DNA"/>
</dbReference>
<feature type="repeat" description="ANK" evidence="3">
    <location>
        <begin position="75"/>
        <end position="107"/>
    </location>
</feature>
<dbReference type="SMART" id="SM00248">
    <property type="entry name" value="ANK"/>
    <property type="match status" value="2"/>
</dbReference>
<proteinExistence type="predicted"/>
<accession>A0AAE0NR37</accession>
<dbReference type="PROSITE" id="PS50297">
    <property type="entry name" value="ANK_REP_REGION"/>
    <property type="match status" value="2"/>
</dbReference>